<dbReference type="SUPFAM" id="SSF69304">
    <property type="entry name" value="Tricorn protease N-terminal domain"/>
    <property type="match status" value="1"/>
</dbReference>
<evidence type="ECO:0000256" key="1">
    <source>
        <dbReference type="ARBA" id="ARBA00004418"/>
    </source>
</evidence>
<gene>
    <name evidence="5 7" type="primary">tolB</name>
    <name evidence="7" type="ORF">ABDB84_03510</name>
</gene>
<comment type="function">
    <text evidence="5">Part of the Tol-Pal system, which plays a role in outer membrane invagination during cell division and is important for maintaining outer membrane integrity.</text>
</comment>
<sequence>MQRRHFLQAGPALALAPALARAELTVEVSGLGANRIPIAIAGFAGEGAMPKPLSDVVRADLERTGLFRFVETGSQPLADLSAPDWGLWRSRGADELLAGGVRRLPDGSAEAVFRLYDVVKQAEQKSAMLNFRAELWRGAAHWIADRVFEQLIGVPGVFSTQIAYVQKSGRNYMLQIAEYDGANPVAAFTDDEPIISPAWSPDGKRLAYVSFAQKKPIIYVQTIATGQRQVVANFKGSNSAPAWSPDGKRLAVVLTKDAGSQIYLINADGSGVRRLMQNAAIDTEPCFSPDGRSLYFTSDRSGGPQIYRVSLDGGDAQRITFQGGYNVSPRISPDGKTLAYISRNAGRFQLYVQDLASQQTLALSDTSRDESPSFAPNGRLIIYATEVGGRGVLSAVSIDGKIRYKPLQGSGDIREPAWGPISG</sequence>
<comment type="caution">
    <text evidence="7">The sequence shown here is derived from an EMBL/GenBank/DDBJ whole genome shotgun (WGS) entry which is preliminary data.</text>
</comment>
<dbReference type="NCBIfam" id="TIGR02800">
    <property type="entry name" value="propeller_TolB"/>
    <property type="match status" value="1"/>
</dbReference>
<dbReference type="PANTHER" id="PTHR36842:SF1">
    <property type="entry name" value="PROTEIN TOLB"/>
    <property type="match status" value="1"/>
</dbReference>
<dbReference type="InterPro" id="IPR007195">
    <property type="entry name" value="TolB_N"/>
</dbReference>
<dbReference type="Pfam" id="PF04052">
    <property type="entry name" value="TolB_N"/>
    <property type="match status" value="1"/>
</dbReference>
<dbReference type="SUPFAM" id="SSF52964">
    <property type="entry name" value="TolB, N-terminal domain"/>
    <property type="match status" value="1"/>
</dbReference>
<dbReference type="Proteomes" id="UP001410394">
    <property type="component" value="Unassembled WGS sequence"/>
</dbReference>
<dbReference type="Gene3D" id="2.120.10.30">
    <property type="entry name" value="TolB, C-terminal domain"/>
    <property type="match status" value="1"/>
</dbReference>
<evidence type="ECO:0000259" key="6">
    <source>
        <dbReference type="Pfam" id="PF04052"/>
    </source>
</evidence>
<keyword evidence="5" id="KW-0132">Cell division</keyword>
<comment type="similarity">
    <text evidence="2 5">Belongs to the TolB family.</text>
</comment>
<evidence type="ECO:0000313" key="8">
    <source>
        <dbReference type="Proteomes" id="UP001410394"/>
    </source>
</evidence>
<accession>A0ABU9YV04</accession>
<evidence type="ECO:0000313" key="7">
    <source>
        <dbReference type="EMBL" id="MEN3067532.1"/>
    </source>
</evidence>
<dbReference type="RefSeq" id="WP_345918297.1">
    <property type="nucleotide sequence ID" value="NZ_JBDIVE010000001.1"/>
</dbReference>
<evidence type="ECO:0000256" key="3">
    <source>
        <dbReference type="ARBA" id="ARBA00022729"/>
    </source>
</evidence>
<feature type="domain" description="TolB N-terminal" evidence="6">
    <location>
        <begin position="24"/>
        <end position="123"/>
    </location>
</feature>
<dbReference type="InterPro" id="IPR011042">
    <property type="entry name" value="6-blade_b-propeller_TolB-like"/>
</dbReference>
<reference evidence="7 8" key="1">
    <citation type="journal article" date="2018" name="Int. J. Syst. Evol. Microbiol.">
        <title>Uliginosibacterium sediminicola sp. nov., isolated from freshwater sediment.</title>
        <authorList>
            <person name="Hwang W.M."/>
            <person name="Kim S.M."/>
            <person name="Kang K."/>
            <person name="Ahn T.Y."/>
        </authorList>
    </citation>
    <scope>NUCLEOTIDE SEQUENCE [LARGE SCALE GENOMIC DNA]</scope>
    <source>
        <strain evidence="7 8">M1-21</strain>
    </source>
</reference>
<evidence type="ECO:0000256" key="2">
    <source>
        <dbReference type="ARBA" id="ARBA00009820"/>
    </source>
</evidence>
<keyword evidence="3 5" id="KW-0732">Signal</keyword>
<dbReference type="InterPro" id="IPR014167">
    <property type="entry name" value="Tol-Pal_TolB"/>
</dbReference>
<keyword evidence="4 5" id="KW-0574">Periplasm</keyword>
<organism evidence="7 8">
    <name type="scientific">Uliginosibacterium sediminicola</name>
    <dbReference type="NCBI Taxonomy" id="2024550"/>
    <lineage>
        <taxon>Bacteria</taxon>
        <taxon>Pseudomonadati</taxon>
        <taxon>Pseudomonadota</taxon>
        <taxon>Betaproteobacteria</taxon>
        <taxon>Rhodocyclales</taxon>
        <taxon>Zoogloeaceae</taxon>
        <taxon>Uliginosibacterium</taxon>
    </lineage>
</organism>
<dbReference type="InterPro" id="IPR011659">
    <property type="entry name" value="WD40"/>
</dbReference>
<proteinExistence type="inferred from homology"/>
<dbReference type="Gene3D" id="3.40.50.10070">
    <property type="entry name" value="TolB, N-terminal domain"/>
    <property type="match status" value="1"/>
</dbReference>
<keyword evidence="8" id="KW-1185">Reference proteome</keyword>
<comment type="subcellular location">
    <subcellularLocation>
        <location evidence="1 5">Periplasm</location>
    </subcellularLocation>
</comment>
<dbReference type="HAMAP" id="MF_00671">
    <property type="entry name" value="TolB"/>
    <property type="match status" value="1"/>
</dbReference>
<dbReference type="EMBL" id="JBDIVE010000001">
    <property type="protein sequence ID" value="MEN3067532.1"/>
    <property type="molecule type" value="Genomic_DNA"/>
</dbReference>
<comment type="subunit">
    <text evidence="5">The Tol-Pal system is composed of five core proteins: the inner membrane proteins TolA, TolQ and TolR, the periplasmic protein TolB and the outer membrane protein Pal. They form a network linking the inner and outer membranes and the peptidoglycan layer.</text>
</comment>
<keyword evidence="5" id="KW-0131">Cell cycle</keyword>
<protein>
    <recommendedName>
        <fullName evidence="5">Tol-Pal system protein TolB</fullName>
    </recommendedName>
</protein>
<evidence type="ECO:0000256" key="4">
    <source>
        <dbReference type="ARBA" id="ARBA00022764"/>
    </source>
</evidence>
<name>A0ABU9YV04_9RHOO</name>
<evidence type="ECO:0000256" key="5">
    <source>
        <dbReference type="HAMAP-Rule" id="MF_00671"/>
    </source>
</evidence>
<dbReference type="PANTHER" id="PTHR36842">
    <property type="entry name" value="PROTEIN TOLB HOMOLOG"/>
    <property type="match status" value="1"/>
</dbReference>
<dbReference type="Pfam" id="PF07676">
    <property type="entry name" value="PD40"/>
    <property type="match status" value="5"/>
</dbReference>